<feature type="region of interest" description="Disordered" evidence="7">
    <location>
        <begin position="155"/>
        <end position="187"/>
    </location>
</feature>
<sequence length="938" mass="99839">MAPTGPVLCKHRVGYVGVWRGRTAGGSPKHSSFFDNPQLRLRISNRQQELRVTLAQSPLQPGAGVHAVGFVLLSADEPAVARRTLGTPGGTHGYSAIQGIHPIPFTSGEERVDVVLKLERLKQDYILVPCTDSPGSEAAFALDIRSNYPLSLACLPKDGSPLPDPTAGGEQEQEQQQQSTSTPAPSAAVEIQGMATGISSARGYGFGNVGQSGVSEGEALLQKLQAAQFEDDAFHSLLTGSAAGKAGREVEWRRPRQVTEEPSPVEAAGVTTLLHPELHERAGGAPPGPSAGSWILGALAMLAQSPTLLQRCFVPGVHGKRGVLAVRVWHWDSWHTILTDDRLPVASGRLVSGGCADARQLSLALLIKAYARHHGSYAALRTGRVTEMLVDFTGGCSQKIELGDDGEASAVWEELIEIRDRGALLGCQQLAGADRAVEAQRLGVRTQSTYVILELVELSGLRLVCLRNPFLEPRWRGKWRAGAPGWFEGGDTSPLLGLQESGSEHAGAAVAEDESGVFWLSLEDFVRVFDRAHACRTFSRSTPRAVVFGEWDAGSAGGCLNYLCSWRRNPQYVLQLPCAARVFIAITQPPLLGSIGQRDYLSIGVCVLRGDGRRRLLTVTRDSLLGASPISDTREVSFSLSLPASTAEAPHIVIPYTFEPNETGAFKLSVWADVKFGLSPLAQEDEWCHTALAGEWDASSGGVPNPGNSRWQVNPQWEVAPLSQPTTVTIVLELAPPPHPDQPTPLALGCLVLRGSKASQQVDLIGPDDVLAQAGFARAAQVTCCVTLPASDEPCCLLACTFEPGQEAAFRLHLYTDQPISARAVQPDEVQSAPLGTSVAGSSFAIDSAAPEAIAGSQQPRTDNAGEAGESEAGGAEASERPRDVPTAQPPEEEEAADQDTGHGRATAASGGPLRLLKKLPWRPGTPKRRGARRRAAS</sequence>
<keyword evidence="4" id="KW-0788">Thiol protease</keyword>
<dbReference type="PROSITE" id="PS50203">
    <property type="entry name" value="CALPAIN_CAT"/>
    <property type="match status" value="1"/>
</dbReference>
<proteinExistence type="inferred from homology"/>
<dbReference type="GO" id="GO:0004198">
    <property type="term" value="F:calcium-dependent cysteine-type endopeptidase activity"/>
    <property type="evidence" value="ECO:0007669"/>
    <property type="project" value="InterPro"/>
</dbReference>
<evidence type="ECO:0000256" key="4">
    <source>
        <dbReference type="ARBA" id="ARBA00022807"/>
    </source>
</evidence>
<dbReference type="InterPro" id="IPR022684">
    <property type="entry name" value="Calpain_cysteine_protease"/>
</dbReference>
<dbReference type="InterPro" id="IPR036213">
    <property type="entry name" value="Calpain_III_sf"/>
</dbReference>
<dbReference type="Gene3D" id="2.60.120.380">
    <property type="match status" value="3"/>
</dbReference>
<comment type="similarity">
    <text evidence="1">Belongs to the peptidase C2 family.</text>
</comment>
<evidence type="ECO:0000256" key="1">
    <source>
        <dbReference type="ARBA" id="ARBA00007623"/>
    </source>
</evidence>
<keyword evidence="3" id="KW-0378">Hydrolase</keyword>
<dbReference type="InterPro" id="IPR001300">
    <property type="entry name" value="Peptidase_C2_calpain_cat"/>
</dbReference>
<dbReference type="RefSeq" id="XP_005770328.1">
    <property type="nucleotide sequence ID" value="XM_005770271.1"/>
</dbReference>
<reference evidence="9" key="2">
    <citation type="submission" date="2024-10" db="UniProtKB">
        <authorList>
            <consortium name="EnsemblProtists"/>
        </authorList>
    </citation>
    <scope>IDENTIFICATION</scope>
</reference>
<evidence type="ECO:0000313" key="9">
    <source>
        <dbReference type="EnsemblProtists" id="EOD17899"/>
    </source>
</evidence>
<name>A0A0D3J314_EMIH1</name>
<dbReference type="KEGG" id="ehx:EMIHUDRAFT_209933"/>
<keyword evidence="10" id="KW-1185">Reference proteome</keyword>
<evidence type="ECO:0000256" key="6">
    <source>
        <dbReference type="PROSITE-ProRule" id="PRU00239"/>
    </source>
</evidence>
<dbReference type="Gene3D" id="3.90.70.10">
    <property type="entry name" value="Cysteine proteinases"/>
    <property type="match status" value="1"/>
</dbReference>
<feature type="compositionally biased region" description="Basic residues" evidence="7">
    <location>
        <begin position="916"/>
        <end position="938"/>
    </location>
</feature>
<dbReference type="PANTHER" id="PTHR10183:SF379">
    <property type="entry name" value="CALPAIN-5"/>
    <property type="match status" value="1"/>
</dbReference>
<dbReference type="PANTHER" id="PTHR10183">
    <property type="entry name" value="CALPAIN"/>
    <property type="match status" value="1"/>
</dbReference>
<feature type="region of interest" description="Disordered" evidence="7">
    <location>
        <begin position="853"/>
        <end position="938"/>
    </location>
</feature>
<dbReference type="AlphaFoldDB" id="A0A0D3J314"/>
<comment type="caution">
    <text evidence="6">Lacks conserved residue(s) required for the propagation of feature annotation.</text>
</comment>
<protein>
    <recommendedName>
        <fullName evidence="8">Calpain catalytic domain-containing protein</fullName>
    </recommendedName>
</protein>
<dbReference type="InterPro" id="IPR022682">
    <property type="entry name" value="Calpain_domain_III"/>
</dbReference>
<feature type="compositionally biased region" description="Low complexity" evidence="7">
    <location>
        <begin position="865"/>
        <end position="877"/>
    </location>
</feature>
<evidence type="ECO:0000256" key="7">
    <source>
        <dbReference type="SAM" id="MobiDB-lite"/>
    </source>
</evidence>
<feature type="compositionally biased region" description="Low complexity" evidence="7">
    <location>
        <begin position="165"/>
        <end position="187"/>
    </location>
</feature>
<dbReference type="SUPFAM" id="SSF49758">
    <property type="entry name" value="Calpain large subunit, middle domain (domain III)"/>
    <property type="match status" value="3"/>
</dbReference>
<dbReference type="GeneID" id="17263928"/>
<keyword evidence="2" id="KW-0645">Protease</keyword>
<evidence type="ECO:0000313" key="10">
    <source>
        <dbReference type="Proteomes" id="UP000013827"/>
    </source>
</evidence>
<accession>A0A0D3J314</accession>
<dbReference type="SUPFAM" id="SSF54001">
    <property type="entry name" value="Cysteine proteinases"/>
    <property type="match status" value="1"/>
</dbReference>
<feature type="compositionally biased region" description="Basic and acidic residues" evidence="7">
    <location>
        <begin position="248"/>
        <end position="259"/>
    </location>
</feature>
<evidence type="ECO:0000256" key="3">
    <source>
        <dbReference type="ARBA" id="ARBA00022801"/>
    </source>
</evidence>
<dbReference type="SMART" id="SM00720">
    <property type="entry name" value="calpain_III"/>
    <property type="match status" value="2"/>
</dbReference>
<dbReference type="PaxDb" id="2903-EOD17899"/>
<dbReference type="SMART" id="SM00230">
    <property type="entry name" value="CysPc"/>
    <property type="match status" value="1"/>
</dbReference>
<evidence type="ECO:0000256" key="2">
    <source>
        <dbReference type="ARBA" id="ARBA00022670"/>
    </source>
</evidence>
<dbReference type="InterPro" id="IPR038765">
    <property type="entry name" value="Papain-like_cys_pep_sf"/>
</dbReference>
<evidence type="ECO:0000259" key="8">
    <source>
        <dbReference type="PROSITE" id="PS50203"/>
    </source>
</evidence>
<dbReference type="GO" id="GO:0006508">
    <property type="term" value="P:proteolysis"/>
    <property type="evidence" value="ECO:0007669"/>
    <property type="project" value="UniProtKB-KW"/>
</dbReference>
<dbReference type="InterPro" id="IPR022683">
    <property type="entry name" value="Calpain_III"/>
</dbReference>
<dbReference type="EnsemblProtists" id="EOD17899">
    <property type="protein sequence ID" value="EOD17899"/>
    <property type="gene ID" value="EMIHUDRAFT_209933"/>
</dbReference>
<reference evidence="10" key="1">
    <citation type="journal article" date="2013" name="Nature">
        <title>Pan genome of the phytoplankton Emiliania underpins its global distribution.</title>
        <authorList>
            <person name="Read B.A."/>
            <person name="Kegel J."/>
            <person name="Klute M.J."/>
            <person name="Kuo A."/>
            <person name="Lefebvre S.C."/>
            <person name="Maumus F."/>
            <person name="Mayer C."/>
            <person name="Miller J."/>
            <person name="Monier A."/>
            <person name="Salamov A."/>
            <person name="Young J."/>
            <person name="Aguilar M."/>
            <person name="Claverie J.M."/>
            <person name="Frickenhaus S."/>
            <person name="Gonzalez K."/>
            <person name="Herman E.K."/>
            <person name="Lin Y.C."/>
            <person name="Napier J."/>
            <person name="Ogata H."/>
            <person name="Sarno A.F."/>
            <person name="Shmutz J."/>
            <person name="Schroeder D."/>
            <person name="de Vargas C."/>
            <person name="Verret F."/>
            <person name="von Dassow P."/>
            <person name="Valentin K."/>
            <person name="Van de Peer Y."/>
            <person name="Wheeler G."/>
            <person name="Dacks J.B."/>
            <person name="Delwiche C.F."/>
            <person name="Dyhrman S.T."/>
            <person name="Glockner G."/>
            <person name="John U."/>
            <person name="Richards T."/>
            <person name="Worden A.Z."/>
            <person name="Zhang X."/>
            <person name="Grigoriev I.V."/>
            <person name="Allen A.E."/>
            <person name="Bidle K."/>
            <person name="Borodovsky M."/>
            <person name="Bowler C."/>
            <person name="Brownlee C."/>
            <person name="Cock J.M."/>
            <person name="Elias M."/>
            <person name="Gladyshev V.N."/>
            <person name="Groth M."/>
            <person name="Guda C."/>
            <person name="Hadaegh A."/>
            <person name="Iglesias-Rodriguez M.D."/>
            <person name="Jenkins J."/>
            <person name="Jones B.M."/>
            <person name="Lawson T."/>
            <person name="Leese F."/>
            <person name="Lindquist E."/>
            <person name="Lobanov A."/>
            <person name="Lomsadze A."/>
            <person name="Malik S.B."/>
            <person name="Marsh M.E."/>
            <person name="Mackinder L."/>
            <person name="Mock T."/>
            <person name="Mueller-Roeber B."/>
            <person name="Pagarete A."/>
            <person name="Parker M."/>
            <person name="Probert I."/>
            <person name="Quesneville H."/>
            <person name="Raines C."/>
            <person name="Rensing S.A."/>
            <person name="Riano-Pachon D.M."/>
            <person name="Richier S."/>
            <person name="Rokitta S."/>
            <person name="Shiraiwa Y."/>
            <person name="Soanes D.M."/>
            <person name="van der Giezen M."/>
            <person name="Wahlund T.M."/>
            <person name="Williams B."/>
            <person name="Wilson W."/>
            <person name="Wolfe G."/>
            <person name="Wurch L.L."/>
        </authorList>
    </citation>
    <scope>NUCLEOTIDE SEQUENCE</scope>
</reference>
<dbReference type="Pfam" id="PF01067">
    <property type="entry name" value="Calpain_III"/>
    <property type="match status" value="2"/>
</dbReference>
<dbReference type="Proteomes" id="UP000013827">
    <property type="component" value="Unassembled WGS sequence"/>
</dbReference>
<dbReference type="STRING" id="2903.R1EAI1"/>
<feature type="region of interest" description="Disordered" evidence="7">
    <location>
        <begin position="248"/>
        <end position="268"/>
    </location>
</feature>
<feature type="domain" description="Calpain catalytic" evidence="8">
    <location>
        <begin position="250"/>
        <end position="538"/>
    </location>
</feature>
<dbReference type="HOGENOM" id="CLU_312960_0_0_1"/>
<dbReference type="eggNOG" id="KOG0045">
    <property type="taxonomic scope" value="Eukaryota"/>
</dbReference>
<organism evidence="9 10">
    <name type="scientific">Emiliania huxleyi (strain CCMP1516)</name>
    <dbReference type="NCBI Taxonomy" id="280463"/>
    <lineage>
        <taxon>Eukaryota</taxon>
        <taxon>Haptista</taxon>
        <taxon>Haptophyta</taxon>
        <taxon>Prymnesiophyceae</taxon>
        <taxon>Isochrysidales</taxon>
        <taxon>Noelaerhabdaceae</taxon>
        <taxon>Emiliania</taxon>
    </lineage>
</organism>
<dbReference type="Pfam" id="PF00648">
    <property type="entry name" value="Peptidase_C2"/>
    <property type="match status" value="1"/>
</dbReference>
<evidence type="ECO:0000256" key="5">
    <source>
        <dbReference type="PIRSR" id="PIRSR622684-1"/>
    </source>
</evidence>
<dbReference type="PRINTS" id="PR00704">
    <property type="entry name" value="CALPAIN"/>
</dbReference>
<feature type="active site" evidence="5">
    <location>
        <position position="468"/>
    </location>
</feature>